<name>A0A2M8ADK8_9BACT</name>
<evidence type="ECO:0000256" key="2">
    <source>
        <dbReference type="ARBA" id="ARBA00022679"/>
    </source>
</evidence>
<dbReference type="AlphaFoldDB" id="A0A2M8ADK8"/>
<evidence type="ECO:0000256" key="5">
    <source>
        <dbReference type="ARBA" id="ARBA00022723"/>
    </source>
</evidence>
<evidence type="ECO:0000256" key="3">
    <source>
        <dbReference type="ARBA" id="ARBA00022694"/>
    </source>
</evidence>
<dbReference type="GO" id="GO:0000049">
    <property type="term" value="F:tRNA binding"/>
    <property type="evidence" value="ECO:0007669"/>
    <property type="project" value="TreeGrafter"/>
</dbReference>
<comment type="cofactor">
    <cofactor evidence="1">
        <name>Mg(2+)</name>
        <dbReference type="ChEBI" id="CHEBI:18420"/>
    </cofactor>
</comment>
<reference evidence="10" key="1">
    <citation type="submission" date="2017-09" db="EMBL/GenBank/DDBJ databases">
        <title>Depth-based differentiation of microbial function through sediment-hosted aquifers and enrichment of novel symbionts in the deep terrestrial subsurface.</title>
        <authorList>
            <person name="Probst A.J."/>
            <person name="Ladd B."/>
            <person name="Jarett J.K."/>
            <person name="Geller-Mcgrath D.E."/>
            <person name="Sieber C.M.K."/>
            <person name="Emerson J.B."/>
            <person name="Anantharaman K."/>
            <person name="Thomas B.C."/>
            <person name="Malmstrom R."/>
            <person name="Stieglmeier M."/>
            <person name="Klingl A."/>
            <person name="Woyke T."/>
            <person name="Ryan C.M."/>
            <person name="Banfield J.F."/>
        </authorList>
    </citation>
    <scope>NUCLEOTIDE SEQUENCE [LARGE SCALE GENOMIC DNA]</scope>
</reference>
<keyword evidence="5" id="KW-0479">Metal-binding</keyword>
<comment type="similarity">
    <text evidence="7">Belongs to the tRNA nucleotidyltransferase/poly(A) polymerase family.</text>
</comment>
<protein>
    <recommendedName>
        <fullName evidence="8">Poly A polymerase head domain-containing protein</fullName>
    </recommendedName>
</protein>
<accession>A0A2M8ADK8</accession>
<evidence type="ECO:0000256" key="4">
    <source>
        <dbReference type="ARBA" id="ARBA00022695"/>
    </source>
</evidence>
<keyword evidence="6" id="KW-0460">Magnesium</keyword>
<evidence type="ECO:0000313" key="10">
    <source>
        <dbReference type="Proteomes" id="UP000230611"/>
    </source>
</evidence>
<dbReference type="Gene3D" id="1.10.3090.10">
    <property type="entry name" value="cca-adding enzyme, domain 2"/>
    <property type="match status" value="1"/>
</dbReference>
<keyword evidence="4" id="KW-0548">Nucleotidyltransferase</keyword>
<dbReference type="Gene3D" id="3.30.460.10">
    <property type="entry name" value="Beta Polymerase, domain 2"/>
    <property type="match status" value="1"/>
</dbReference>
<dbReference type="EMBL" id="PFUO01000163">
    <property type="protein sequence ID" value="PJB15564.1"/>
    <property type="molecule type" value="Genomic_DNA"/>
</dbReference>
<dbReference type="CDD" id="cd05398">
    <property type="entry name" value="NT_ClassII-CCAase"/>
    <property type="match status" value="1"/>
</dbReference>
<dbReference type="GO" id="GO:0046872">
    <property type="term" value="F:metal ion binding"/>
    <property type="evidence" value="ECO:0007669"/>
    <property type="project" value="UniProtKB-KW"/>
</dbReference>
<feature type="non-terminal residue" evidence="9">
    <location>
        <position position="199"/>
    </location>
</feature>
<comment type="caution">
    <text evidence="9">The sequence shown here is derived from an EMBL/GenBank/DDBJ whole genome shotgun (WGS) entry which is preliminary data.</text>
</comment>
<dbReference type="Proteomes" id="UP000230611">
    <property type="component" value="Unassembled WGS sequence"/>
</dbReference>
<proteinExistence type="inferred from homology"/>
<feature type="domain" description="Poly A polymerase head" evidence="8">
    <location>
        <begin position="22"/>
        <end position="167"/>
    </location>
</feature>
<keyword evidence="2 7" id="KW-0808">Transferase</keyword>
<gene>
    <name evidence="9" type="ORF">CO116_03545</name>
</gene>
<evidence type="ECO:0000313" key="9">
    <source>
        <dbReference type="EMBL" id="PJB15564.1"/>
    </source>
</evidence>
<dbReference type="InterPro" id="IPR002646">
    <property type="entry name" value="PolA_pol_head_dom"/>
</dbReference>
<dbReference type="InterPro" id="IPR043519">
    <property type="entry name" value="NT_sf"/>
</dbReference>
<dbReference type="SUPFAM" id="SSF81301">
    <property type="entry name" value="Nucleotidyltransferase"/>
    <property type="match status" value="1"/>
</dbReference>
<dbReference type="SUPFAM" id="SSF81891">
    <property type="entry name" value="Poly A polymerase C-terminal region-like"/>
    <property type="match status" value="1"/>
</dbReference>
<keyword evidence="7" id="KW-0694">RNA-binding</keyword>
<dbReference type="InterPro" id="IPR050264">
    <property type="entry name" value="Bact_CCA-adding_enz_type3_sf"/>
</dbReference>
<evidence type="ECO:0000256" key="1">
    <source>
        <dbReference type="ARBA" id="ARBA00001946"/>
    </source>
</evidence>
<evidence type="ECO:0000259" key="8">
    <source>
        <dbReference type="Pfam" id="PF01743"/>
    </source>
</evidence>
<sequence length="199" mass="23115">MLLIPEYIRNIIHNLENAGLEAYIVGGCVRDLLMAEEPKDWDITTNARPEEIIKVFLDGKYENTFGTVLLPIKNKAGKTEEAVEITTYRSEQGYSDRRHPDKVRFENKLEKDLERRDFTINAMALRQLRITNYELRINEKKIIIDGEKYGLVDLFGGEKDIKKKIVRAVGEPVDRFKEDGLRMMRAVRLACQLNFIIEP</sequence>
<organism evidence="9 10">
    <name type="scientific">Candidatus Falkowbacteria bacterium CG_4_9_14_3_um_filter_38_19</name>
    <dbReference type="NCBI Taxonomy" id="1974559"/>
    <lineage>
        <taxon>Bacteria</taxon>
        <taxon>Candidatus Falkowiibacteriota</taxon>
    </lineage>
</organism>
<dbReference type="GO" id="GO:0008033">
    <property type="term" value="P:tRNA processing"/>
    <property type="evidence" value="ECO:0007669"/>
    <property type="project" value="UniProtKB-KW"/>
</dbReference>
<dbReference type="GO" id="GO:0016779">
    <property type="term" value="F:nucleotidyltransferase activity"/>
    <property type="evidence" value="ECO:0007669"/>
    <property type="project" value="UniProtKB-KW"/>
</dbReference>
<evidence type="ECO:0000256" key="7">
    <source>
        <dbReference type="RuleBase" id="RU003953"/>
    </source>
</evidence>
<keyword evidence="3" id="KW-0819">tRNA processing</keyword>
<dbReference type="Pfam" id="PF01743">
    <property type="entry name" value="PolyA_pol"/>
    <property type="match status" value="1"/>
</dbReference>
<dbReference type="PANTHER" id="PTHR46173">
    <property type="entry name" value="CCA TRNA NUCLEOTIDYLTRANSFERASE 1, MITOCHONDRIAL"/>
    <property type="match status" value="1"/>
</dbReference>
<evidence type="ECO:0000256" key="6">
    <source>
        <dbReference type="ARBA" id="ARBA00022842"/>
    </source>
</evidence>
<dbReference type="PANTHER" id="PTHR46173:SF1">
    <property type="entry name" value="CCA TRNA NUCLEOTIDYLTRANSFERASE 1, MITOCHONDRIAL"/>
    <property type="match status" value="1"/>
</dbReference>